<dbReference type="SUPFAM" id="SSF52540">
    <property type="entry name" value="P-loop containing nucleoside triphosphate hydrolases"/>
    <property type="match status" value="1"/>
</dbReference>
<dbReference type="PANTHER" id="PTHR43581:SF2">
    <property type="entry name" value="EXCINUCLEASE ATPASE SUBUNIT"/>
    <property type="match status" value="1"/>
</dbReference>
<sequence length="623" mass="71800">MELQVNISLPYLWNGQSFQKNEWGYLNFLVGQNGTGKTLFAEQLNQQCQTQGLNTRYLSAERLSGLEKGLYNLFGYSQLEKGLDISLFTNYKNNGLVYGLSADAFITLKEKLEVRIRIEATISQLFGRRFRLSEQGGYLKPFLRKTQGEEYALRENECHGLKELITLLTFLYDNQYNCLIIDEPELHLHPQFQSLFLQEIRSIAGDPRKDTSKKCFFLITHSPYFVDIKTIHDLKNCIVFQPDKCPTYIDHLDSDDEYKITRLLPRLNTHHKQFLFASSPIFVEGYLDQQIFALIQEQRGRIMGASGSCFIDVGGKDELALFFRLCKKLNIDARFIADLDALFEGSLKPLVTKDSRCGSYAQNEGLASDLDKYIGQFEQKITELLQIVTLKCKEGSLVDDKLDIFSKKINDQQKDNKKRYIFLVGLKYIGDEIDTLLTQKQDDINFIKSSLQKLITAFKKAGVYLITKGELENCLPSYTGNPYVISDKDKTAAFDSEKNYILSNDLTEEMFHLRYPELINILDEASESNEINMDLYISYAIGDWIHKFQSAFTRGDILDKDSLVKISILELEDYSRIFDIVDFNKNTDGFICKLRLKKIIDLKEREIKFNNKTVAANFQLSEI</sequence>
<feature type="domain" description="OLD protein-like TOPRIM" evidence="2">
    <location>
        <begin position="275"/>
        <end position="340"/>
    </location>
</feature>
<dbReference type="Pfam" id="PF13175">
    <property type="entry name" value="AAA_15"/>
    <property type="match status" value="1"/>
</dbReference>
<dbReference type="Pfam" id="PF20469">
    <property type="entry name" value="OLD-like_TOPRIM"/>
    <property type="match status" value="1"/>
</dbReference>
<proteinExistence type="predicted"/>
<dbReference type="RefSeq" id="WP_190406355.1">
    <property type="nucleotide sequence ID" value="NZ_JACJRF010000008.1"/>
</dbReference>
<dbReference type="InterPro" id="IPR051396">
    <property type="entry name" value="Bact_Antivir_Def_Nuclease"/>
</dbReference>
<name>A0ABR8CKZ5_9NOST</name>
<organism evidence="3 4">
    <name type="scientific">Anabaena subtropica FACHB-260</name>
    <dbReference type="NCBI Taxonomy" id="2692884"/>
    <lineage>
        <taxon>Bacteria</taxon>
        <taxon>Bacillati</taxon>
        <taxon>Cyanobacteriota</taxon>
        <taxon>Cyanophyceae</taxon>
        <taxon>Nostocales</taxon>
        <taxon>Nostocaceae</taxon>
        <taxon>Anabaena</taxon>
    </lineage>
</organism>
<gene>
    <name evidence="3" type="ORF">H6G18_06990</name>
</gene>
<accession>A0ABR8CKZ5</accession>
<dbReference type="PANTHER" id="PTHR43581">
    <property type="entry name" value="ATP/GTP PHOSPHATASE"/>
    <property type="match status" value="1"/>
</dbReference>
<comment type="caution">
    <text evidence="3">The sequence shown here is derived from an EMBL/GenBank/DDBJ whole genome shotgun (WGS) entry which is preliminary data.</text>
</comment>
<evidence type="ECO:0000313" key="3">
    <source>
        <dbReference type="EMBL" id="MBD2343892.1"/>
    </source>
</evidence>
<dbReference type="InterPro" id="IPR027417">
    <property type="entry name" value="P-loop_NTPase"/>
</dbReference>
<keyword evidence="4" id="KW-1185">Reference proteome</keyword>
<dbReference type="Proteomes" id="UP000607281">
    <property type="component" value="Unassembled WGS sequence"/>
</dbReference>
<dbReference type="Gene3D" id="3.40.50.300">
    <property type="entry name" value="P-loop containing nucleotide triphosphate hydrolases"/>
    <property type="match status" value="1"/>
</dbReference>
<evidence type="ECO:0000259" key="1">
    <source>
        <dbReference type="Pfam" id="PF13175"/>
    </source>
</evidence>
<reference evidence="3 4" key="1">
    <citation type="journal article" date="2020" name="ISME J.">
        <title>Comparative genomics reveals insights into cyanobacterial evolution and habitat adaptation.</title>
        <authorList>
            <person name="Chen M.Y."/>
            <person name="Teng W.K."/>
            <person name="Zhao L."/>
            <person name="Hu C.X."/>
            <person name="Zhou Y.K."/>
            <person name="Han B.P."/>
            <person name="Song L.R."/>
            <person name="Shu W.S."/>
        </authorList>
    </citation>
    <scope>NUCLEOTIDE SEQUENCE [LARGE SCALE GENOMIC DNA]</scope>
    <source>
        <strain evidence="3 4">FACHB-260</strain>
    </source>
</reference>
<dbReference type="InterPro" id="IPR041685">
    <property type="entry name" value="AAA_GajA/Old/RecF-like"/>
</dbReference>
<dbReference type="EMBL" id="JACJRF010000008">
    <property type="protein sequence ID" value="MBD2343892.1"/>
    <property type="molecule type" value="Genomic_DNA"/>
</dbReference>
<evidence type="ECO:0000313" key="4">
    <source>
        <dbReference type="Proteomes" id="UP000607281"/>
    </source>
</evidence>
<evidence type="ECO:0000259" key="2">
    <source>
        <dbReference type="Pfam" id="PF20469"/>
    </source>
</evidence>
<dbReference type="InterPro" id="IPR034139">
    <property type="entry name" value="TOPRIM_OLD"/>
</dbReference>
<feature type="domain" description="Endonuclease GajA/Old nuclease/RecF-like AAA" evidence="1">
    <location>
        <begin position="140"/>
        <end position="226"/>
    </location>
</feature>
<protein>
    <submittedName>
        <fullName evidence="3">AAA family ATPase</fullName>
    </submittedName>
</protein>